<dbReference type="RefSeq" id="WP_103921148.1">
    <property type="nucleotide sequence ID" value="NZ_FMSV02000532.1"/>
</dbReference>
<evidence type="ECO:0000313" key="3">
    <source>
        <dbReference type="Proteomes" id="UP000236724"/>
    </source>
</evidence>
<keyword evidence="1" id="KW-0812">Transmembrane</keyword>
<evidence type="ECO:0000256" key="1">
    <source>
        <dbReference type="SAM" id="Phobius"/>
    </source>
</evidence>
<dbReference type="InterPro" id="IPR002798">
    <property type="entry name" value="SpoIIM-like"/>
</dbReference>
<feature type="transmembrane region" description="Helical" evidence="1">
    <location>
        <begin position="298"/>
        <end position="319"/>
    </location>
</feature>
<dbReference type="PANTHER" id="PTHR35337">
    <property type="entry name" value="SLR1478 PROTEIN"/>
    <property type="match status" value="1"/>
</dbReference>
<dbReference type="AlphaFoldDB" id="A0A1H6FCZ1"/>
<keyword evidence="1" id="KW-1133">Transmembrane helix</keyword>
<dbReference type="EMBL" id="FMSV02000532">
    <property type="protein sequence ID" value="SEH07503.1"/>
    <property type="molecule type" value="Genomic_DNA"/>
</dbReference>
<dbReference type="Pfam" id="PF01944">
    <property type="entry name" value="SpoIIM"/>
    <property type="match status" value="1"/>
</dbReference>
<accession>A0A1H6FCZ1</accession>
<feature type="transmembrane region" description="Helical" evidence="1">
    <location>
        <begin position="109"/>
        <end position="128"/>
    </location>
</feature>
<keyword evidence="1" id="KW-0472">Membrane</keyword>
<proteinExistence type="predicted"/>
<feature type="transmembrane region" description="Helical" evidence="1">
    <location>
        <begin position="171"/>
        <end position="192"/>
    </location>
</feature>
<protein>
    <recommendedName>
        <fullName evidence="4">Stage II sporulation protein M</fullName>
    </recommendedName>
</protein>
<feature type="transmembrane region" description="Helical" evidence="1">
    <location>
        <begin position="274"/>
        <end position="292"/>
    </location>
</feature>
<dbReference type="Proteomes" id="UP000236724">
    <property type="component" value="Unassembled WGS sequence"/>
</dbReference>
<reference evidence="2 3" key="1">
    <citation type="submission" date="2016-10" db="EMBL/GenBank/DDBJ databases">
        <authorList>
            <person name="de Groot N.N."/>
        </authorList>
    </citation>
    <scope>NUCLEOTIDE SEQUENCE [LARGE SCALE GENOMIC DNA]</scope>
    <source>
        <strain evidence="2">MBHS1</strain>
    </source>
</reference>
<name>A0A1H6FCZ1_9GAMM</name>
<organism evidence="2 3">
    <name type="scientific">Candidatus Venteria ishoeyi</name>
    <dbReference type="NCBI Taxonomy" id="1899563"/>
    <lineage>
        <taxon>Bacteria</taxon>
        <taxon>Pseudomonadati</taxon>
        <taxon>Pseudomonadota</taxon>
        <taxon>Gammaproteobacteria</taxon>
        <taxon>Thiotrichales</taxon>
        <taxon>Thiotrichaceae</taxon>
        <taxon>Venteria</taxon>
    </lineage>
</organism>
<dbReference type="PANTHER" id="PTHR35337:SF1">
    <property type="entry name" value="SLR1478 PROTEIN"/>
    <property type="match status" value="1"/>
</dbReference>
<evidence type="ECO:0008006" key="4">
    <source>
        <dbReference type="Google" id="ProtNLM"/>
    </source>
</evidence>
<sequence>MKQQQFEQMHQQQWKQLERWLNEQDKPMRQRLPDMKGLIQNFPTLYRQVCQHLALARERHYSPYLQNRLNQLVLRGQQQLYQPADGFWRNLWEFLSTGLPQRVRSEKRLFLAASLLFYGPLLAFWMLAQWQEDLIYDVMGSEQVAEYEAMYEPSFSRIGRERESDTDMMMFGFYIQNNISIGFKTFATGLLLGLGSLFFLIYNGMVIGIIAGHMFKVGYSETFYTFVAGHSAFELTGIVLSGAAGLKLGIALIAPGRYSRKASLRRAAAQAMPLVYGMILLLALAAVVEAFWSSNALIPAPIKYSVGLFFWLFIAAYFIRAGRTHATG</sequence>
<feature type="transmembrane region" description="Helical" evidence="1">
    <location>
        <begin position="235"/>
        <end position="254"/>
    </location>
</feature>
<keyword evidence="3" id="KW-1185">Reference proteome</keyword>
<dbReference type="OrthoDB" id="9792847at2"/>
<evidence type="ECO:0000313" key="2">
    <source>
        <dbReference type="EMBL" id="SEH07503.1"/>
    </source>
</evidence>
<gene>
    <name evidence="2" type="ORF">MBHS_03378</name>
</gene>